<feature type="transmembrane region" description="Helical" evidence="1">
    <location>
        <begin position="70"/>
        <end position="90"/>
    </location>
</feature>
<gene>
    <name evidence="2" type="ORF">rosag_00160</name>
</gene>
<dbReference type="AlphaFoldDB" id="A0AA37V8J6"/>
<protein>
    <submittedName>
        <fullName evidence="2">Uncharacterized protein</fullName>
    </submittedName>
</protein>
<keyword evidence="1" id="KW-0472">Membrane</keyword>
<dbReference type="RefSeq" id="WP_284347940.1">
    <property type="nucleotide sequence ID" value="NZ_BRXS01000001.1"/>
</dbReference>
<keyword evidence="1" id="KW-1133">Transmembrane helix</keyword>
<keyword evidence="1" id="KW-0812">Transmembrane</keyword>
<dbReference type="Proteomes" id="UP001161325">
    <property type="component" value="Unassembled WGS sequence"/>
</dbReference>
<dbReference type="EMBL" id="BRXS01000001">
    <property type="protein sequence ID" value="GLC23503.1"/>
    <property type="molecule type" value="Genomic_DNA"/>
</dbReference>
<evidence type="ECO:0000313" key="3">
    <source>
        <dbReference type="Proteomes" id="UP001161325"/>
    </source>
</evidence>
<evidence type="ECO:0000313" key="2">
    <source>
        <dbReference type="EMBL" id="GLC23503.1"/>
    </source>
</evidence>
<evidence type="ECO:0000256" key="1">
    <source>
        <dbReference type="SAM" id="Phobius"/>
    </source>
</evidence>
<reference evidence="2" key="1">
    <citation type="submission" date="2022-08" db="EMBL/GenBank/DDBJ databases">
        <title>Draft genome sequencing of Roseisolibacter agri AW1220.</title>
        <authorList>
            <person name="Tobiishi Y."/>
            <person name="Tonouchi A."/>
        </authorList>
    </citation>
    <scope>NUCLEOTIDE SEQUENCE</scope>
    <source>
        <strain evidence="2">AW1220</strain>
    </source>
</reference>
<organism evidence="2 3">
    <name type="scientific">Roseisolibacter agri</name>
    <dbReference type="NCBI Taxonomy" id="2014610"/>
    <lineage>
        <taxon>Bacteria</taxon>
        <taxon>Pseudomonadati</taxon>
        <taxon>Gemmatimonadota</taxon>
        <taxon>Gemmatimonadia</taxon>
        <taxon>Gemmatimonadales</taxon>
        <taxon>Gemmatimonadaceae</taxon>
        <taxon>Roseisolibacter</taxon>
    </lineage>
</organism>
<proteinExistence type="predicted"/>
<accession>A0AA37V8J6</accession>
<name>A0AA37V8J6_9BACT</name>
<comment type="caution">
    <text evidence="2">The sequence shown here is derived from an EMBL/GenBank/DDBJ whole genome shotgun (WGS) entry which is preliminary data.</text>
</comment>
<keyword evidence="3" id="KW-1185">Reference proteome</keyword>
<feature type="transmembrane region" description="Helical" evidence="1">
    <location>
        <begin position="20"/>
        <end position="37"/>
    </location>
</feature>
<sequence length="97" mass="10007">MSAGTTTAPRPARWAERASLALLSAGATLYAVAYANMRRLEDAGAVNTPGAKVLFAGLAAHARYTRWAEVGFAVAAFGLATAIGAALWTARAKRLAS</sequence>